<gene>
    <name evidence="3" type="ORF">MPH_09994</name>
</gene>
<proteinExistence type="predicted"/>
<comment type="caution">
    <text evidence="3">The sequence shown here is derived from an EMBL/GenBank/DDBJ whole genome shotgun (WGS) entry which is preliminary data.</text>
</comment>
<dbReference type="STRING" id="1126212.K2S7Q1"/>
<protein>
    <submittedName>
        <fullName evidence="3">ATPase AAA+ type core</fullName>
    </submittedName>
</protein>
<evidence type="ECO:0000313" key="4">
    <source>
        <dbReference type="Proteomes" id="UP000007129"/>
    </source>
</evidence>
<dbReference type="InParanoid" id="K2S7Q1"/>
<dbReference type="GO" id="GO:0016887">
    <property type="term" value="F:ATP hydrolysis activity"/>
    <property type="evidence" value="ECO:0007669"/>
    <property type="project" value="InterPro"/>
</dbReference>
<evidence type="ECO:0000313" key="3">
    <source>
        <dbReference type="EMBL" id="EKG12895.1"/>
    </source>
</evidence>
<feature type="compositionally biased region" description="Basic and acidic residues" evidence="1">
    <location>
        <begin position="422"/>
        <end position="440"/>
    </location>
</feature>
<feature type="compositionally biased region" description="Low complexity" evidence="1">
    <location>
        <begin position="306"/>
        <end position="327"/>
    </location>
</feature>
<feature type="compositionally biased region" description="Basic and acidic residues" evidence="1">
    <location>
        <begin position="399"/>
        <end position="414"/>
    </location>
</feature>
<dbReference type="GO" id="GO:0005524">
    <property type="term" value="F:ATP binding"/>
    <property type="evidence" value="ECO:0007669"/>
    <property type="project" value="InterPro"/>
</dbReference>
<dbReference type="EMBL" id="AHHD01000424">
    <property type="protein sequence ID" value="EKG12895.1"/>
    <property type="molecule type" value="Genomic_DNA"/>
</dbReference>
<dbReference type="HOGENOM" id="CLU_612613_0_0_1"/>
<organism evidence="3 4">
    <name type="scientific">Macrophomina phaseolina (strain MS6)</name>
    <name type="common">Charcoal rot fungus</name>
    <dbReference type="NCBI Taxonomy" id="1126212"/>
    <lineage>
        <taxon>Eukaryota</taxon>
        <taxon>Fungi</taxon>
        <taxon>Dikarya</taxon>
        <taxon>Ascomycota</taxon>
        <taxon>Pezizomycotina</taxon>
        <taxon>Dothideomycetes</taxon>
        <taxon>Dothideomycetes incertae sedis</taxon>
        <taxon>Botryosphaeriales</taxon>
        <taxon>Botryosphaeriaceae</taxon>
        <taxon>Macrophomina</taxon>
    </lineage>
</organism>
<dbReference type="SMART" id="SM00382">
    <property type="entry name" value="AAA"/>
    <property type="match status" value="1"/>
</dbReference>
<sequence length="447" mass="50776">MFPWTSSGAKVWKLLRLREEIIPIDSSLGKGVIILLHGEPGVGKTSTAECIADYTSRPLYPITCGDIGETADEVERNLEKTFQLAHKWGCVLLLDEADIFLQERNKENMRRNAVVSVFLRVLEYYSGILFLTTNRVGIIDQAFRSRIHLSLYYPSLDKDATMTIWKMHLQTARDRFQRKGQTLEVEKKKILKFAKEQFKRMKKETGSNWNGRQIRNAFQTAIALAEYHAEGKGRDRKTKLTVAEFKTVQDTSDSFDKYLLATQKTSQAAQARLARTREDGFLGQDTAAKGGHRRRKALSRRTKQVEVTPETDSTVSSESSDTEPSSTEGDDVSDSDFGRKQSKRSQGDSESGENSDKEKGKDKRRTGKDKKVSPRALKKRYETSSDEEVQMKSRRRTTKLKEDRPEASEPEIKVKGGRGKKKDTVGKEDCDTNSETEVKAEKKRGKR</sequence>
<dbReference type="AlphaFoldDB" id="K2S7Q1"/>
<dbReference type="InterPro" id="IPR003959">
    <property type="entry name" value="ATPase_AAA_core"/>
</dbReference>
<dbReference type="InterPro" id="IPR003593">
    <property type="entry name" value="AAA+_ATPase"/>
</dbReference>
<dbReference type="VEuPathDB" id="FungiDB:MPH_09994"/>
<dbReference type="SUPFAM" id="SSF52540">
    <property type="entry name" value="P-loop containing nucleoside triphosphate hydrolases"/>
    <property type="match status" value="1"/>
</dbReference>
<evidence type="ECO:0000256" key="1">
    <source>
        <dbReference type="SAM" id="MobiDB-lite"/>
    </source>
</evidence>
<evidence type="ECO:0000259" key="2">
    <source>
        <dbReference type="SMART" id="SM00382"/>
    </source>
</evidence>
<dbReference type="Pfam" id="PF00004">
    <property type="entry name" value="AAA"/>
    <property type="match status" value="1"/>
</dbReference>
<dbReference type="PANTHER" id="PTHR46411:SF2">
    <property type="entry name" value="AAA+ ATPASE DOMAIN-CONTAINING PROTEIN"/>
    <property type="match status" value="1"/>
</dbReference>
<dbReference type="PANTHER" id="PTHR46411">
    <property type="entry name" value="FAMILY ATPASE, PUTATIVE-RELATED"/>
    <property type="match status" value="1"/>
</dbReference>
<feature type="region of interest" description="Disordered" evidence="1">
    <location>
        <begin position="280"/>
        <end position="447"/>
    </location>
</feature>
<dbReference type="Gene3D" id="3.40.50.300">
    <property type="entry name" value="P-loop containing nucleotide triphosphate hydrolases"/>
    <property type="match status" value="1"/>
</dbReference>
<reference evidence="3 4" key="1">
    <citation type="journal article" date="2012" name="BMC Genomics">
        <title>Tools to kill: Genome of one of the most destructive plant pathogenic fungi Macrophomina phaseolina.</title>
        <authorList>
            <person name="Islam M.S."/>
            <person name="Haque M.S."/>
            <person name="Islam M.M."/>
            <person name="Emdad E.M."/>
            <person name="Halim A."/>
            <person name="Hossen Q.M.M."/>
            <person name="Hossain M.Z."/>
            <person name="Ahmed B."/>
            <person name="Rahim S."/>
            <person name="Rahman M.S."/>
            <person name="Alam M.M."/>
            <person name="Hou S."/>
            <person name="Wan X."/>
            <person name="Saito J.A."/>
            <person name="Alam M."/>
        </authorList>
    </citation>
    <scope>NUCLEOTIDE SEQUENCE [LARGE SCALE GENOMIC DNA]</scope>
    <source>
        <strain evidence="3 4">MS6</strain>
    </source>
</reference>
<accession>K2S7Q1</accession>
<dbReference type="eggNOG" id="KOG0742">
    <property type="taxonomic scope" value="Eukaryota"/>
</dbReference>
<dbReference type="InterPro" id="IPR056599">
    <property type="entry name" value="AAA_lid_fung"/>
</dbReference>
<dbReference type="CDD" id="cd19481">
    <property type="entry name" value="RecA-like_protease"/>
    <property type="match status" value="1"/>
</dbReference>
<dbReference type="OrthoDB" id="10042665at2759"/>
<dbReference type="Pfam" id="PF23232">
    <property type="entry name" value="AAA_lid_13"/>
    <property type="match status" value="1"/>
</dbReference>
<name>K2S7Q1_MACPH</name>
<feature type="compositionally biased region" description="Basic residues" evidence="1">
    <location>
        <begin position="290"/>
        <end position="302"/>
    </location>
</feature>
<dbReference type="InterPro" id="IPR027417">
    <property type="entry name" value="P-loop_NTPase"/>
</dbReference>
<dbReference type="Proteomes" id="UP000007129">
    <property type="component" value="Unassembled WGS sequence"/>
</dbReference>
<feature type="domain" description="AAA+ ATPase" evidence="2">
    <location>
        <begin position="30"/>
        <end position="157"/>
    </location>
</feature>